<dbReference type="AlphaFoldDB" id="A0A6N2V179"/>
<keyword evidence="3 5" id="KW-0413">Isomerase</keyword>
<dbReference type="RefSeq" id="WP_156354800.1">
    <property type="nucleotide sequence ID" value="NZ_CACRST010000023.1"/>
</dbReference>
<gene>
    <name evidence="7" type="primary">rluD_1</name>
    <name evidence="7" type="ORF">BGLFYP119_00027</name>
</gene>
<dbReference type="CDD" id="cd02869">
    <property type="entry name" value="PseudoU_synth_RluA_like"/>
    <property type="match status" value="1"/>
</dbReference>
<feature type="active site" evidence="4">
    <location>
        <position position="136"/>
    </location>
</feature>
<dbReference type="InterPro" id="IPR006224">
    <property type="entry name" value="PsdUridine_synth_RluA-like_CS"/>
</dbReference>
<dbReference type="PANTHER" id="PTHR21600:SF44">
    <property type="entry name" value="RIBOSOMAL LARGE SUBUNIT PSEUDOURIDINE SYNTHASE D"/>
    <property type="match status" value="1"/>
</dbReference>
<comment type="catalytic activity">
    <reaction evidence="1 5">
        <text>a uridine in RNA = a pseudouridine in RNA</text>
        <dbReference type="Rhea" id="RHEA:48348"/>
        <dbReference type="Rhea" id="RHEA-COMP:12068"/>
        <dbReference type="Rhea" id="RHEA-COMP:12069"/>
        <dbReference type="ChEBI" id="CHEBI:65314"/>
        <dbReference type="ChEBI" id="CHEBI:65315"/>
    </reaction>
</comment>
<dbReference type="PROSITE" id="PS01129">
    <property type="entry name" value="PSI_RLU"/>
    <property type="match status" value="1"/>
</dbReference>
<dbReference type="InterPro" id="IPR020103">
    <property type="entry name" value="PsdUridine_synth_cat_dom_sf"/>
</dbReference>
<evidence type="ECO:0000259" key="6">
    <source>
        <dbReference type="Pfam" id="PF00849"/>
    </source>
</evidence>
<dbReference type="GO" id="GO:0003723">
    <property type="term" value="F:RNA binding"/>
    <property type="evidence" value="ECO:0007669"/>
    <property type="project" value="InterPro"/>
</dbReference>
<evidence type="ECO:0000313" key="7">
    <source>
        <dbReference type="EMBL" id="VYT22712.1"/>
    </source>
</evidence>
<comment type="similarity">
    <text evidence="2 5">Belongs to the pseudouridine synthase RluA family.</text>
</comment>
<dbReference type="NCBIfam" id="TIGR00005">
    <property type="entry name" value="rluA_subfam"/>
    <property type="match status" value="1"/>
</dbReference>
<dbReference type="PANTHER" id="PTHR21600">
    <property type="entry name" value="MITOCHONDRIAL RNA PSEUDOURIDINE SYNTHASE"/>
    <property type="match status" value="1"/>
</dbReference>
<evidence type="ECO:0000256" key="5">
    <source>
        <dbReference type="RuleBase" id="RU362028"/>
    </source>
</evidence>
<dbReference type="EC" id="5.4.99.-" evidence="5"/>
<protein>
    <recommendedName>
        <fullName evidence="5">Pseudouridine synthase</fullName>
        <ecNumber evidence="5">5.4.99.-</ecNumber>
    </recommendedName>
</protein>
<dbReference type="GO" id="GO:0140098">
    <property type="term" value="F:catalytic activity, acting on RNA"/>
    <property type="evidence" value="ECO:0007669"/>
    <property type="project" value="UniProtKB-ARBA"/>
</dbReference>
<dbReference type="InterPro" id="IPR050188">
    <property type="entry name" value="RluA_PseudoU_synthase"/>
</dbReference>
<evidence type="ECO:0000256" key="1">
    <source>
        <dbReference type="ARBA" id="ARBA00000073"/>
    </source>
</evidence>
<dbReference type="EMBL" id="CACRST010000023">
    <property type="protein sequence ID" value="VYT22712.1"/>
    <property type="molecule type" value="Genomic_DNA"/>
</dbReference>
<comment type="function">
    <text evidence="5">Responsible for synthesis of pseudouridine from uracil.</text>
</comment>
<evidence type="ECO:0000256" key="2">
    <source>
        <dbReference type="ARBA" id="ARBA00010876"/>
    </source>
</evidence>
<evidence type="ECO:0000256" key="3">
    <source>
        <dbReference type="ARBA" id="ARBA00023235"/>
    </source>
</evidence>
<dbReference type="SUPFAM" id="SSF55120">
    <property type="entry name" value="Pseudouridine synthase"/>
    <property type="match status" value="1"/>
</dbReference>
<accession>A0A6N2V179</accession>
<sequence length="295" mass="33173">MDRTITYQIEKTETNMQILDFLRTMGFSRNILSSMKTQKEAIILNGHKAGGRTLLSEGDHLTIHVPETGDIENIPPVSMPLSILYEDEDLLVVNKPAGMPVHPSMGNYCNTLANGIAFYFQKQGIFCPFRCINRLDRDTSGALILAKNPLSAAILYTRMKKREIHRTYLAVVKGISPSHGKISAPIARSGDSVIQRCVDFDNGDPAITYYERLASNNKGYSLLKLCLETGRTHQIRVHMGYLGFPLPGDYLYCPDYTYFPRQPLHSFQLEFAHPITNKELVFLAPVPEDMAKGFL</sequence>
<proteinExistence type="inferred from homology"/>
<dbReference type="InterPro" id="IPR006225">
    <property type="entry name" value="PsdUridine_synth_RluC/D"/>
</dbReference>
<evidence type="ECO:0000256" key="4">
    <source>
        <dbReference type="PIRSR" id="PIRSR606225-1"/>
    </source>
</evidence>
<feature type="domain" description="Pseudouridine synthase RsuA/RluA-like" evidence="6">
    <location>
        <begin position="89"/>
        <end position="239"/>
    </location>
</feature>
<dbReference type="InterPro" id="IPR006145">
    <property type="entry name" value="PsdUridine_synth_RsuA/RluA"/>
</dbReference>
<dbReference type="Pfam" id="PF00849">
    <property type="entry name" value="PseudoU_synth_2"/>
    <property type="match status" value="1"/>
</dbReference>
<name>A0A6N2V179_9FIRM</name>
<dbReference type="GO" id="GO:0000455">
    <property type="term" value="P:enzyme-directed rRNA pseudouridine synthesis"/>
    <property type="evidence" value="ECO:0007669"/>
    <property type="project" value="TreeGrafter"/>
</dbReference>
<organism evidence="7">
    <name type="scientific">Blautia glucerasea</name>
    <dbReference type="NCBI Taxonomy" id="536633"/>
    <lineage>
        <taxon>Bacteria</taxon>
        <taxon>Bacillati</taxon>
        <taxon>Bacillota</taxon>
        <taxon>Clostridia</taxon>
        <taxon>Lachnospirales</taxon>
        <taxon>Lachnospiraceae</taxon>
        <taxon>Blautia</taxon>
    </lineage>
</organism>
<dbReference type="Gene3D" id="3.30.2350.10">
    <property type="entry name" value="Pseudouridine synthase"/>
    <property type="match status" value="1"/>
</dbReference>
<reference evidence="7" key="1">
    <citation type="submission" date="2019-11" db="EMBL/GenBank/DDBJ databases">
        <authorList>
            <person name="Feng L."/>
        </authorList>
    </citation>
    <scope>NUCLEOTIDE SEQUENCE</scope>
    <source>
        <strain evidence="7">BgluceraseaLFYP119</strain>
    </source>
</reference>
<dbReference type="GO" id="GO:0009982">
    <property type="term" value="F:pseudouridine synthase activity"/>
    <property type="evidence" value="ECO:0007669"/>
    <property type="project" value="InterPro"/>
</dbReference>